<reference evidence="13" key="1">
    <citation type="journal article" date="2019" name="Int. J. Syst. Evol. Microbiol.">
        <title>The Global Catalogue of Microorganisms (GCM) 10K type strain sequencing project: providing services to taxonomists for standard genome sequencing and annotation.</title>
        <authorList>
            <consortium name="The Broad Institute Genomics Platform"/>
            <consortium name="The Broad Institute Genome Sequencing Center for Infectious Disease"/>
            <person name="Wu L."/>
            <person name="Ma J."/>
        </authorList>
    </citation>
    <scope>NUCLEOTIDE SEQUENCE [LARGE SCALE GENOMIC DNA]</scope>
    <source>
        <strain evidence="13">CECT 8472</strain>
    </source>
</reference>
<dbReference type="PIRSF" id="PIRSF005901">
    <property type="entry name" value="EF-P"/>
    <property type="match status" value="1"/>
</dbReference>
<dbReference type="InterPro" id="IPR015365">
    <property type="entry name" value="Elong-fact-P_C"/>
</dbReference>
<evidence type="ECO:0000256" key="6">
    <source>
        <dbReference type="ARBA" id="ARBA00022917"/>
    </source>
</evidence>
<dbReference type="Pfam" id="PF09285">
    <property type="entry name" value="Elong-fact-P_C"/>
    <property type="match status" value="1"/>
</dbReference>
<comment type="subcellular location">
    <subcellularLocation>
        <location evidence="1 7">Cytoplasm</location>
    </subcellularLocation>
</comment>
<feature type="domain" description="Translation elongation factor P/YeiP central" evidence="11">
    <location>
        <begin position="68"/>
        <end position="122"/>
    </location>
</feature>
<dbReference type="SUPFAM" id="SSF50249">
    <property type="entry name" value="Nucleic acid-binding proteins"/>
    <property type="match status" value="2"/>
</dbReference>
<keyword evidence="6 7" id="KW-0648">Protein biosynthesis</keyword>
<dbReference type="Gene3D" id="2.30.30.30">
    <property type="match status" value="1"/>
</dbReference>
<dbReference type="InterPro" id="IPR011768">
    <property type="entry name" value="Transl_elongation_fac_P"/>
</dbReference>
<organism evidence="12 13">
    <name type="scientific">Fodinicurvata halophila</name>
    <dbReference type="NCBI Taxonomy" id="1419723"/>
    <lineage>
        <taxon>Bacteria</taxon>
        <taxon>Pseudomonadati</taxon>
        <taxon>Pseudomonadota</taxon>
        <taxon>Alphaproteobacteria</taxon>
        <taxon>Rhodospirillales</taxon>
        <taxon>Rhodovibrionaceae</taxon>
        <taxon>Fodinicurvata</taxon>
    </lineage>
</organism>
<keyword evidence="13" id="KW-1185">Reference proteome</keyword>
<dbReference type="CDD" id="cd04470">
    <property type="entry name" value="S1_EF-P_repeat_1"/>
    <property type="match status" value="1"/>
</dbReference>
<comment type="similarity">
    <text evidence="3 7 9">Belongs to the elongation factor P family.</text>
</comment>
<dbReference type="RefSeq" id="WP_382423502.1">
    <property type="nucleotide sequence ID" value="NZ_JBHSCW010000011.1"/>
</dbReference>
<evidence type="ECO:0000256" key="4">
    <source>
        <dbReference type="ARBA" id="ARBA00022490"/>
    </source>
</evidence>
<proteinExistence type="inferred from homology"/>
<dbReference type="EMBL" id="JBHSCW010000011">
    <property type="protein sequence ID" value="MFC4353126.1"/>
    <property type="molecule type" value="Genomic_DNA"/>
</dbReference>
<name>A0ABV8UQU4_9PROT</name>
<dbReference type="SMART" id="SM00841">
    <property type="entry name" value="Elong-fact-P_C"/>
    <property type="match status" value="1"/>
</dbReference>
<evidence type="ECO:0000256" key="8">
    <source>
        <dbReference type="NCBIfam" id="TIGR00038"/>
    </source>
</evidence>
<comment type="pathway">
    <text evidence="2 7">Protein biosynthesis; polypeptide chain elongation.</text>
</comment>
<dbReference type="PROSITE" id="PS01275">
    <property type="entry name" value="EFP"/>
    <property type="match status" value="1"/>
</dbReference>
<dbReference type="InterPro" id="IPR001059">
    <property type="entry name" value="Transl_elong_P/YeiP_cen"/>
</dbReference>
<evidence type="ECO:0000313" key="12">
    <source>
        <dbReference type="EMBL" id="MFC4353126.1"/>
    </source>
</evidence>
<protein>
    <recommendedName>
        <fullName evidence="7 8">Elongation factor P</fullName>
        <shortName evidence="7">EF-P</shortName>
    </recommendedName>
</protein>
<accession>A0ABV8UQU4</accession>
<sequence>MKVNASALRQGNVVEYNDKLFVVLKADNIKPGKGTPVTQLEMRRLSDGVKVSERFRTTEQVERAFIEEGDYQYLYEDAEGYAFMEVNTFDQVIVPKSVIGDRDVYLQEGLVVKVFQHEGVPVSIELPQRVTLEVTDTEPVVKGQTAASSNKPASLSNGLRIMVPSHITAGTRVVVNTADNTYQERAKD</sequence>
<dbReference type="SMART" id="SM01185">
    <property type="entry name" value="EFP"/>
    <property type="match status" value="1"/>
</dbReference>
<feature type="domain" description="Elongation factor P C-terminal" evidence="10">
    <location>
        <begin position="130"/>
        <end position="185"/>
    </location>
</feature>
<dbReference type="CDD" id="cd05794">
    <property type="entry name" value="S1_EF-P_repeat_2"/>
    <property type="match status" value="1"/>
</dbReference>
<dbReference type="InterPro" id="IPR013185">
    <property type="entry name" value="Transl_elong_KOW-like"/>
</dbReference>
<dbReference type="InterPro" id="IPR013852">
    <property type="entry name" value="Transl_elong_P/YeiP_CS"/>
</dbReference>
<dbReference type="InterPro" id="IPR012340">
    <property type="entry name" value="NA-bd_OB-fold"/>
</dbReference>
<dbReference type="Pfam" id="PF01132">
    <property type="entry name" value="EFP"/>
    <property type="match status" value="1"/>
</dbReference>
<evidence type="ECO:0000256" key="3">
    <source>
        <dbReference type="ARBA" id="ARBA00009479"/>
    </source>
</evidence>
<dbReference type="SUPFAM" id="SSF50104">
    <property type="entry name" value="Translation proteins SH3-like domain"/>
    <property type="match status" value="1"/>
</dbReference>
<evidence type="ECO:0000259" key="11">
    <source>
        <dbReference type="SMART" id="SM01185"/>
    </source>
</evidence>
<evidence type="ECO:0000256" key="9">
    <source>
        <dbReference type="RuleBase" id="RU004389"/>
    </source>
</evidence>
<dbReference type="NCBIfam" id="NF001810">
    <property type="entry name" value="PRK00529.1"/>
    <property type="match status" value="1"/>
</dbReference>
<evidence type="ECO:0000256" key="5">
    <source>
        <dbReference type="ARBA" id="ARBA00022768"/>
    </source>
</evidence>
<dbReference type="Proteomes" id="UP001595799">
    <property type="component" value="Unassembled WGS sequence"/>
</dbReference>
<comment type="function">
    <text evidence="7">Involved in peptide bond synthesis. Stimulates efficient translation and peptide-bond synthesis on native or reconstituted 70S ribosomes in vitro. Probably functions indirectly by altering the affinity of the ribosome for aminoacyl-tRNA, thus increasing their reactivity as acceptors for peptidyl transferase.</text>
</comment>
<gene>
    <name evidence="7 12" type="primary">efp</name>
    <name evidence="12" type="ORF">ACFOW6_16370</name>
</gene>
<evidence type="ECO:0000313" key="13">
    <source>
        <dbReference type="Proteomes" id="UP001595799"/>
    </source>
</evidence>
<dbReference type="PANTHER" id="PTHR30053">
    <property type="entry name" value="ELONGATION FACTOR P"/>
    <property type="match status" value="1"/>
</dbReference>
<dbReference type="Gene3D" id="2.40.50.140">
    <property type="entry name" value="Nucleic acid-binding proteins"/>
    <property type="match status" value="2"/>
</dbReference>
<dbReference type="HAMAP" id="MF_00141">
    <property type="entry name" value="EF_P"/>
    <property type="match status" value="1"/>
</dbReference>
<keyword evidence="4 7" id="KW-0963">Cytoplasm</keyword>
<dbReference type="InterPro" id="IPR008991">
    <property type="entry name" value="Translation_prot_SH3-like_sf"/>
</dbReference>
<evidence type="ECO:0000256" key="2">
    <source>
        <dbReference type="ARBA" id="ARBA00004815"/>
    </source>
</evidence>
<evidence type="ECO:0000259" key="10">
    <source>
        <dbReference type="SMART" id="SM00841"/>
    </source>
</evidence>
<dbReference type="Pfam" id="PF08207">
    <property type="entry name" value="EFP_N"/>
    <property type="match status" value="1"/>
</dbReference>
<evidence type="ECO:0000256" key="1">
    <source>
        <dbReference type="ARBA" id="ARBA00004496"/>
    </source>
</evidence>
<dbReference type="PANTHER" id="PTHR30053:SF14">
    <property type="entry name" value="TRANSLATION ELONGATION FACTOR KOW-LIKE DOMAIN-CONTAINING PROTEIN"/>
    <property type="match status" value="1"/>
</dbReference>
<dbReference type="GO" id="GO:0003746">
    <property type="term" value="F:translation elongation factor activity"/>
    <property type="evidence" value="ECO:0007669"/>
    <property type="project" value="UniProtKB-KW"/>
</dbReference>
<dbReference type="InterPro" id="IPR020599">
    <property type="entry name" value="Transl_elong_fac_P/YeiP"/>
</dbReference>
<comment type="caution">
    <text evidence="12">The sequence shown here is derived from an EMBL/GenBank/DDBJ whole genome shotgun (WGS) entry which is preliminary data.</text>
</comment>
<dbReference type="NCBIfam" id="TIGR00038">
    <property type="entry name" value="efp"/>
    <property type="match status" value="1"/>
</dbReference>
<dbReference type="InterPro" id="IPR014722">
    <property type="entry name" value="Rib_uL2_dom2"/>
</dbReference>
<evidence type="ECO:0000256" key="7">
    <source>
        <dbReference type="HAMAP-Rule" id="MF_00141"/>
    </source>
</evidence>
<keyword evidence="5 7" id="KW-0251">Elongation factor</keyword>